<dbReference type="RefSeq" id="WP_264325758.1">
    <property type="nucleotide sequence ID" value="NZ_JADEXQ010000048.1"/>
</dbReference>
<keyword evidence="7" id="KW-0436">Ligase</keyword>
<evidence type="ECO:0000256" key="3">
    <source>
        <dbReference type="ARBA" id="ARBA00022989"/>
    </source>
</evidence>
<evidence type="ECO:0000256" key="2">
    <source>
        <dbReference type="ARBA" id="ARBA00022692"/>
    </source>
</evidence>
<keyword evidence="8" id="KW-1185">Reference proteome</keyword>
<keyword evidence="2 5" id="KW-0812">Transmembrane</keyword>
<organism evidence="7 8">
    <name type="scientific">Romeriopsis navalis LEGE 11480</name>
    <dbReference type="NCBI Taxonomy" id="2777977"/>
    <lineage>
        <taxon>Bacteria</taxon>
        <taxon>Bacillati</taxon>
        <taxon>Cyanobacteriota</taxon>
        <taxon>Cyanophyceae</taxon>
        <taxon>Leptolyngbyales</taxon>
        <taxon>Leptolyngbyaceae</taxon>
        <taxon>Romeriopsis</taxon>
        <taxon>Romeriopsis navalis</taxon>
    </lineage>
</organism>
<dbReference type="Pfam" id="PF04932">
    <property type="entry name" value="Wzy_C"/>
    <property type="match status" value="1"/>
</dbReference>
<dbReference type="InterPro" id="IPR051533">
    <property type="entry name" value="WaaL-like"/>
</dbReference>
<dbReference type="PANTHER" id="PTHR37422:SF13">
    <property type="entry name" value="LIPOPOLYSACCHARIDE BIOSYNTHESIS PROTEIN PA4999-RELATED"/>
    <property type="match status" value="1"/>
</dbReference>
<accession>A0A928VMA5</accession>
<sequence>MRLRFFQSHPDPNLRRHWNVMQWAVLLMPINTLVGCVTILVTSLTLWKSYANQLVQNFVNQALLLLGCWMVIIALFAENNGAAFGGLFNFLPFFVVFIAQSRLIQTPEQLRRLAWIIISPSVIIVVLGWGQLFLKWYFHWKFLSIDGSSGILLDWTIAKGGEPLGRMSSLFYYATVLASYFVTTLTLTLGLLIEQWKTRRSVILMLLLSGIAGLNLVGIFLTNSRNAWVLALGLIVTFATYIGWRWVGALVMWLVIAVLEASYAPPPLSTWFRTVVPEAIWARVNDDMFVRPLASLRTTQWEFAWNMIQQRPFSGWGLRNFSALYQDATGFFVGHPHNLPLMLSAEMGVPATVLFYGLIGWILYMGVQRFRQAVDRGDQIVIFTYVVAFLACSLFSLLDVTLFDARINTLQWLILAAIWGISLTPKTRRSDS</sequence>
<gene>
    <name evidence="7" type="ORF">IQ266_14430</name>
</gene>
<feature type="transmembrane region" description="Helical" evidence="5">
    <location>
        <begin position="83"/>
        <end position="101"/>
    </location>
</feature>
<feature type="transmembrane region" description="Helical" evidence="5">
    <location>
        <begin position="20"/>
        <end position="46"/>
    </location>
</feature>
<proteinExistence type="predicted"/>
<evidence type="ECO:0000256" key="4">
    <source>
        <dbReference type="ARBA" id="ARBA00023136"/>
    </source>
</evidence>
<feature type="transmembrane region" description="Helical" evidence="5">
    <location>
        <begin position="113"/>
        <end position="134"/>
    </location>
</feature>
<dbReference type="GO" id="GO:0016874">
    <property type="term" value="F:ligase activity"/>
    <property type="evidence" value="ECO:0007669"/>
    <property type="project" value="UniProtKB-KW"/>
</dbReference>
<reference evidence="7" key="1">
    <citation type="submission" date="2020-10" db="EMBL/GenBank/DDBJ databases">
        <authorList>
            <person name="Castelo-Branco R."/>
            <person name="Eusebio N."/>
            <person name="Adriana R."/>
            <person name="Vieira A."/>
            <person name="Brugerolle De Fraissinette N."/>
            <person name="Rezende De Castro R."/>
            <person name="Schneider M.P."/>
            <person name="Vasconcelos V."/>
            <person name="Leao P.N."/>
        </authorList>
    </citation>
    <scope>NUCLEOTIDE SEQUENCE</scope>
    <source>
        <strain evidence="7">LEGE 11480</strain>
    </source>
</reference>
<feature type="transmembrane region" description="Helical" evidence="5">
    <location>
        <begin position="251"/>
        <end position="268"/>
    </location>
</feature>
<feature type="transmembrane region" description="Helical" evidence="5">
    <location>
        <begin position="58"/>
        <end position="77"/>
    </location>
</feature>
<feature type="transmembrane region" description="Helical" evidence="5">
    <location>
        <begin position="227"/>
        <end position="244"/>
    </location>
</feature>
<evidence type="ECO:0000313" key="7">
    <source>
        <dbReference type="EMBL" id="MBE9030930.1"/>
    </source>
</evidence>
<keyword evidence="4 5" id="KW-0472">Membrane</keyword>
<dbReference type="InterPro" id="IPR007016">
    <property type="entry name" value="O-antigen_ligase-rel_domated"/>
</dbReference>
<evidence type="ECO:0000313" key="8">
    <source>
        <dbReference type="Proteomes" id="UP000625316"/>
    </source>
</evidence>
<dbReference type="AlphaFoldDB" id="A0A928VMA5"/>
<feature type="transmembrane region" description="Helical" evidence="5">
    <location>
        <begin position="170"/>
        <end position="193"/>
    </location>
</feature>
<feature type="transmembrane region" description="Helical" evidence="5">
    <location>
        <begin position="379"/>
        <end position="398"/>
    </location>
</feature>
<dbReference type="Proteomes" id="UP000625316">
    <property type="component" value="Unassembled WGS sequence"/>
</dbReference>
<evidence type="ECO:0000256" key="5">
    <source>
        <dbReference type="SAM" id="Phobius"/>
    </source>
</evidence>
<dbReference type="EMBL" id="JADEXQ010000048">
    <property type="protein sequence ID" value="MBE9030930.1"/>
    <property type="molecule type" value="Genomic_DNA"/>
</dbReference>
<evidence type="ECO:0000259" key="6">
    <source>
        <dbReference type="Pfam" id="PF04932"/>
    </source>
</evidence>
<dbReference type="PANTHER" id="PTHR37422">
    <property type="entry name" value="TEICHURONIC ACID BIOSYNTHESIS PROTEIN TUAE"/>
    <property type="match status" value="1"/>
</dbReference>
<feature type="transmembrane region" description="Helical" evidence="5">
    <location>
        <begin position="202"/>
        <end position="221"/>
    </location>
</feature>
<name>A0A928VMA5_9CYAN</name>
<comment type="subcellular location">
    <subcellularLocation>
        <location evidence="1">Membrane</location>
        <topology evidence="1">Multi-pass membrane protein</topology>
    </subcellularLocation>
</comment>
<comment type="caution">
    <text evidence="7">The sequence shown here is derived from an EMBL/GenBank/DDBJ whole genome shotgun (WGS) entry which is preliminary data.</text>
</comment>
<protein>
    <submittedName>
        <fullName evidence="7">O-antigen ligase family protein</fullName>
    </submittedName>
</protein>
<evidence type="ECO:0000256" key="1">
    <source>
        <dbReference type="ARBA" id="ARBA00004141"/>
    </source>
</evidence>
<feature type="transmembrane region" description="Helical" evidence="5">
    <location>
        <begin position="410"/>
        <end position="427"/>
    </location>
</feature>
<feature type="domain" description="O-antigen ligase-related" evidence="6">
    <location>
        <begin position="214"/>
        <end position="356"/>
    </location>
</feature>
<keyword evidence="3 5" id="KW-1133">Transmembrane helix</keyword>
<dbReference type="GO" id="GO:0016020">
    <property type="term" value="C:membrane"/>
    <property type="evidence" value="ECO:0007669"/>
    <property type="project" value="UniProtKB-SubCell"/>
</dbReference>
<feature type="transmembrane region" description="Helical" evidence="5">
    <location>
        <begin position="347"/>
        <end position="367"/>
    </location>
</feature>